<keyword evidence="8" id="KW-0687">Ribonucleoprotein</keyword>
<feature type="compositionally biased region" description="Polar residues" evidence="10">
    <location>
        <begin position="140"/>
        <end position="153"/>
    </location>
</feature>
<evidence type="ECO:0000256" key="8">
    <source>
        <dbReference type="ARBA" id="ARBA00023274"/>
    </source>
</evidence>
<accession>A0A6A6HD59</accession>
<dbReference type="InterPro" id="IPR035979">
    <property type="entry name" value="RBD_domain_sf"/>
</dbReference>
<evidence type="ECO:0000256" key="7">
    <source>
        <dbReference type="ARBA" id="ARBA00023242"/>
    </source>
</evidence>
<feature type="region of interest" description="Disordered" evidence="10">
    <location>
        <begin position="171"/>
        <end position="245"/>
    </location>
</feature>
<keyword evidence="13" id="KW-1185">Reference proteome</keyword>
<evidence type="ECO:0000259" key="11">
    <source>
        <dbReference type="PROSITE" id="PS50102"/>
    </source>
</evidence>
<keyword evidence="6 9" id="KW-0694">RNA-binding</keyword>
<proteinExistence type="inferred from homology"/>
<evidence type="ECO:0000256" key="6">
    <source>
        <dbReference type="ARBA" id="ARBA00022884"/>
    </source>
</evidence>
<dbReference type="GO" id="GO:0003729">
    <property type="term" value="F:mRNA binding"/>
    <property type="evidence" value="ECO:0007669"/>
    <property type="project" value="TreeGrafter"/>
</dbReference>
<dbReference type="OrthoDB" id="439639at2759"/>
<feature type="compositionally biased region" description="Basic and acidic residues" evidence="10">
    <location>
        <begin position="292"/>
        <end position="307"/>
    </location>
</feature>
<dbReference type="FunFam" id="3.30.70.330:FF:000247">
    <property type="entry name" value="Multiple RNA-binding domain-containing protein 1"/>
    <property type="match status" value="1"/>
</dbReference>
<sequence length="842" mass="93962">MAAEQSSSRIFVRGLPPSLSEDDFKKHFSVFHSITDVRLLPHRRIGYVGYKTPQEAVKAVRHFNKSFIRMSKIGVEIAQPASRATQDARRNVSSNKNDRSQSVATRDIGPQDSRGQKRKRDARGGDVQDPRAEEFLGIMQPTSKTNRTLSASDIPSASKKQVFNGFNQAESIAPHHNSSDDEYQVVGKPKQGKQDQSHAEEEQAPLEDDNDANGQGVANRLGEAEDRENRKIAVQGGEDDDDWLRNHTNRVLDLVDEDMEQSARHQDTSSQAEEKKSELHVSERADDETNENGEHPEDLEGPHRPRTDLGGNADVDTIMSTGRLFVRNIAYDATANDLKSRFQDFGNLDEVHLPLGFESGSNKGIAFISYQKPECALQAFRELDGTIFQGRLLHILPSSTKQVKGLDDFAISKLPLKKQKLIRRKAEAATSSFNWNSLYMNADAVMSSVSDRLGIAKSTLLDPTSSDAAVKQAHAETHVIQETKSYFAEQGVNLDAFRTRERGDTAILAKNFPYEMKPEELRKLFAEHGEVVRFLVPPTGTMTIVQYAHAQQARTAFAALAYRRVRDSVLFLEKAPKELFESNTSKPRTAIVKPSTSEILEGKTPDPTIESSTLFVRNLNFDTSSERLTQVFKPLDGFLSARVKTKTDPRHPGKLLSMGFGFVEFRDQAKAQAALASMDGYDLDGHILQIRASHKGLDAAAERRREDQSRKAASRSTKIIIKNLPFEATKKDVRSLFGAYGQLRSVRVPKKFDRSARGYAFAQFTDKREAENAMESVRNTHLLGRRLVLEFASDEPEDAEAEIEKMLKKVGSQANKVELQRLTGNSRSKFDIGGSEDDNGQA</sequence>
<keyword evidence="4" id="KW-0698">rRNA processing</keyword>
<evidence type="ECO:0000256" key="1">
    <source>
        <dbReference type="ARBA" id="ARBA00004123"/>
    </source>
</evidence>
<evidence type="ECO:0000256" key="4">
    <source>
        <dbReference type="ARBA" id="ARBA00022552"/>
    </source>
</evidence>
<dbReference type="InterPro" id="IPR051945">
    <property type="entry name" value="RRM_MRD1_RNA_proc_ribogen"/>
</dbReference>
<feature type="domain" description="RRM" evidence="11">
    <location>
        <begin position="8"/>
        <end position="80"/>
    </location>
</feature>
<evidence type="ECO:0000313" key="13">
    <source>
        <dbReference type="Proteomes" id="UP000800092"/>
    </source>
</evidence>
<feature type="compositionally biased region" description="Basic and acidic residues" evidence="10">
    <location>
        <begin position="192"/>
        <end position="201"/>
    </location>
</feature>
<feature type="region of interest" description="Disordered" evidence="10">
    <location>
        <begin position="258"/>
        <end position="312"/>
    </location>
</feature>
<dbReference type="GO" id="GO:0005634">
    <property type="term" value="C:nucleus"/>
    <property type="evidence" value="ECO:0007669"/>
    <property type="project" value="UniProtKB-SubCell"/>
</dbReference>
<feature type="compositionally biased region" description="Basic and acidic residues" evidence="10">
    <location>
        <begin position="122"/>
        <end position="134"/>
    </location>
</feature>
<dbReference type="Pfam" id="PF00076">
    <property type="entry name" value="RRM_1"/>
    <property type="match status" value="5"/>
</dbReference>
<evidence type="ECO:0000256" key="3">
    <source>
        <dbReference type="ARBA" id="ARBA00013428"/>
    </source>
</evidence>
<dbReference type="PANTHER" id="PTHR48039:SF5">
    <property type="entry name" value="RNA-BINDING PROTEIN 28"/>
    <property type="match status" value="1"/>
</dbReference>
<dbReference type="InterPro" id="IPR012677">
    <property type="entry name" value="Nucleotide-bd_a/b_plait_sf"/>
</dbReference>
<comment type="similarity">
    <text evidence="2">Belongs to the RRM MRD1 family.</text>
</comment>
<evidence type="ECO:0000256" key="5">
    <source>
        <dbReference type="ARBA" id="ARBA00022737"/>
    </source>
</evidence>
<protein>
    <recommendedName>
        <fullName evidence="3">Multiple RNA-binding domain-containing protein 1</fullName>
    </recommendedName>
</protein>
<name>A0A6A6HD59_VIRVR</name>
<keyword evidence="5" id="KW-0677">Repeat</keyword>
<comment type="subcellular location">
    <subcellularLocation>
        <location evidence="1">Nucleus</location>
    </subcellularLocation>
</comment>
<reference evidence="12" key="1">
    <citation type="journal article" date="2020" name="Stud. Mycol.">
        <title>101 Dothideomycetes genomes: a test case for predicting lifestyles and emergence of pathogens.</title>
        <authorList>
            <person name="Haridas S."/>
            <person name="Albert R."/>
            <person name="Binder M."/>
            <person name="Bloem J."/>
            <person name="Labutti K."/>
            <person name="Salamov A."/>
            <person name="Andreopoulos B."/>
            <person name="Baker S."/>
            <person name="Barry K."/>
            <person name="Bills G."/>
            <person name="Bluhm B."/>
            <person name="Cannon C."/>
            <person name="Castanera R."/>
            <person name="Culley D."/>
            <person name="Daum C."/>
            <person name="Ezra D."/>
            <person name="Gonzalez J."/>
            <person name="Henrissat B."/>
            <person name="Kuo A."/>
            <person name="Liang C."/>
            <person name="Lipzen A."/>
            <person name="Lutzoni F."/>
            <person name="Magnuson J."/>
            <person name="Mondo S."/>
            <person name="Nolan M."/>
            <person name="Ohm R."/>
            <person name="Pangilinan J."/>
            <person name="Park H.-J."/>
            <person name="Ramirez L."/>
            <person name="Alfaro M."/>
            <person name="Sun H."/>
            <person name="Tritt A."/>
            <person name="Yoshinaga Y."/>
            <person name="Zwiers L.-H."/>
            <person name="Turgeon B."/>
            <person name="Goodwin S."/>
            <person name="Spatafora J."/>
            <person name="Crous P."/>
            <person name="Grigoriev I."/>
        </authorList>
    </citation>
    <scope>NUCLEOTIDE SEQUENCE</scope>
    <source>
        <strain evidence="12">Tuck. ex Michener</strain>
    </source>
</reference>
<dbReference type="GO" id="GO:1990904">
    <property type="term" value="C:ribonucleoprotein complex"/>
    <property type="evidence" value="ECO:0007669"/>
    <property type="project" value="UniProtKB-KW"/>
</dbReference>
<keyword evidence="7" id="KW-0539">Nucleus</keyword>
<evidence type="ECO:0000256" key="9">
    <source>
        <dbReference type="PROSITE-ProRule" id="PRU00176"/>
    </source>
</evidence>
<dbReference type="InterPro" id="IPR000504">
    <property type="entry name" value="RRM_dom"/>
</dbReference>
<feature type="domain" description="RRM" evidence="11">
    <location>
        <begin position="612"/>
        <end position="695"/>
    </location>
</feature>
<dbReference type="Proteomes" id="UP000800092">
    <property type="component" value="Unassembled WGS sequence"/>
</dbReference>
<dbReference type="PROSITE" id="PS50102">
    <property type="entry name" value="RRM"/>
    <property type="match status" value="5"/>
</dbReference>
<dbReference type="GO" id="GO:0006364">
    <property type="term" value="P:rRNA processing"/>
    <property type="evidence" value="ECO:0007669"/>
    <property type="project" value="UniProtKB-KW"/>
</dbReference>
<dbReference type="AlphaFoldDB" id="A0A6A6HD59"/>
<dbReference type="PANTHER" id="PTHR48039">
    <property type="entry name" value="RNA-BINDING MOTIF PROTEIN 14B"/>
    <property type="match status" value="1"/>
</dbReference>
<feature type="domain" description="RRM" evidence="11">
    <location>
        <begin position="322"/>
        <end position="400"/>
    </location>
</feature>
<feature type="compositionally biased region" description="Basic and acidic residues" evidence="10">
    <location>
        <begin position="261"/>
        <end position="284"/>
    </location>
</feature>
<dbReference type="Gene3D" id="3.30.70.330">
    <property type="match status" value="5"/>
</dbReference>
<feature type="compositionally biased region" description="Polar residues" evidence="10">
    <location>
        <begin position="91"/>
        <end position="104"/>
    </location>
</feature>
<dbReference type="SUPFAM" id="SSF54928">
    <property type="entry name" value="RNA-binding domain, RBD"/>
    <property type="match status" value="4"/>
</dbReference>
<feature type="compositionally biased region" description="Acidic residues" evidence="10">
    <location>
        <begin position="202"/>
        <end position="211"/>
    </location>
</feature>
<dbReference type="EMBL" id="ML991787">
    <property type="protein sequence ID" value="KAF2236025.1"/>
    <property type="molecule type" value="Genomic_DNA"/>
</dbReference>
<feature type="domain" description="RRM" evidence="11">
    <location>
        <begin position="505"/>
        <end position="577"/>
    </location>
</feature>
<evidence type="ECO:0000256" key="2">
    <source>
        <dbReference type="ARBA" id="ARBA00008033"/>
    </source>
</evidence>
<dbReference type="SMART" id="SM00360">
    <property type="entry name" value="RRM"/>
    <property type="match status" value="5"/>
</dbReference>
<feature type="domain" description="RRM" evidence="11">
    <location>
        <begin position="717"/>
        <end position="794"/>
    </location>
</feature>
<feature type="compositionally biased region" description="Basic and acidic residues" evidence="10">
    <location>
        <begin position="222"/>
        <end position="231"/>
    </location>
</feature>
<feature type="region of interest" description="Disordered" evidence="10">
    <location>
        <begin position="80"/>
        <end position="153"/>
    </location>
</feature>
<evidence type="ECO:0000313" key="12">
    <source>
        <dbReference type="EMBL" id="KAF2236025.1"/>
    </source>
</evidence>
<organism evidence="12 13">
    <name type="scientific">Viridothelium virens</name>
    <name type="common">Speckled blister lichen</name>
    <name type="synonym">Trypethelium virens</name>
    <dbReference type="NCBI Taxonomy" id="1048519"/>
    <lineage>
        <taxon>Eukaryota</taxon>
        <taxon>Fungi</taxon>
        <taxon>Dikarya</taxon>
        <taxon>Ascomycota</taxon>
        <taxon>Pezizomycotina</taxon>
        <taxon>Dothideomycetes</taxon>
        <taxon>Dothideomycetes incertae sedis</taxon>
        <taxon>Trypetheliales</taxon>
        <taxon>Trypetheliaceae</taxon>
        <taxon>Viridothelium</taxon>
    </lineage>
</organism>
<evidence type="ECO:0000256" key="10">
    <source>
        <dbReference type="SAM" id="MobiDB-lite"/>
    </source>
</evidence>
<gene>
    <name evidence="12" type="ORF">EV356DRAFT_513278</name>
</gene>